<sequence length="300" mass="34182">MKKWLFLFLPFLFAGCDSSNDDVPTIEIVKLYVNDEDINYCNKIDELPVLAVGDELIIELDLRGKKVDLSRFLIQEGKELLPEERESEKKLFSFSIEFDEEVISNTISKPEEGMLAFKDGIHRVNLEIKVTITDVVNEAAILFYLSSKGHSETVKTGINLELLNSDTPTIKITELYLNNNKKDNYCDNPDELPVLSLGDELYFNAKLYGNGYGLNSFLVYEKKGLLFIDIFEYDENVVSVSENIRKGILDFKNNVFRTSLALKASVKSTMDVRAILTFELFSKSGFEGIKETIDFVLEKE</sequence>
<dbReference type="InterPro" id="IPR032216">
    <property type="entry name" value="DUF5035"/>
</dbReference>
<dbReference type="Pfam" id="PF16438">
    <property type="entry name" value="DUF5035"/>
    <property type="match status" value="2"/>
</dbReference>
<dbReference type="AlphaFoldDB" id="A0A5J4SSF3"/>
<reference evidence="1" key="1">
    <citation type="submission" date="2019-03" db="EMBL/GenBank/DDBJ databases">
        <title>Single cell metagenomics reveals metabolic interactions within the superorganism composed of flagellate Streblomastix strix and complex community of Bacteroidetes bacteria on its surface.</title>
        <authorList>
            <person name="Treitli S.C."/>
            <person name="Kolisko M."/>
            <person name="Husnik F."/>
            <person name="Keeling P."/>
            <person name="Hampl V."/>
        </authorList>
    </citation>
    <scope>NUCLEOTIDE SEQUENCE</scope>
    <source>
        <strain evidence="1">STM</strain>
    </source>
</reference>
<organism evidence="1">
    <name type="scientific">termite gut metagenome</name>
    <dbReference type="NCBI Taxonomy" id="433724"/>
    <lineage>
        <taxon>unclassified sequences</taxon>
        <taxon>metagenomes</taxon>
        <taxon>organismal metagenomes</taxon>
    </lineage>
</organism>
<proteinExistence type="predicted"/>
<accession>A0A5J4SSF3</accession>
<evidence type="ECO:0000313" key="1">
    <source>
        <dbReference type="EMBL" id="KAA6348858.1"/>
    </source>
</evidence>
<gene>
    <name evidence="1" type="ORF">EZS27_003745</name>
</gene>
<name>A0A5J4SSF3_9ZZZZ</name>
<protein>
    <submittedName>
        <fullName evidence="1">Uncharacterized protein</fullName>
    </submittedName>
</protein>
<dbReference type="PROSITE" id="PS51257">
    <property type="entry name" value="PROKAR_LIPOPROTEIN"/>
    <property type="match status" value="1"/>
</dbReference>
<dbReference type="EMBL" id="SNRY01000059">
    <property type="protein sequence ID" value="KAA6348858.1"/>
    <property type="molecule type" value="Genomic_DNA"/>
</dbReference>
<comment type="caution">
    <text evidence="1">The sequence shown here is derived from an EMBL/GenBank/DDBJ whole genome shotgun (WGS) entry which is preliminary data.</text>
</comment>